<gene>
    <name evidence="2" type="ORF">BRARA_D01842</name>
</gene>
<feature type="region of interest" description="Disordered" evidence="1">
    <location>
        <begin position="1"/>
        <end position="47"/>
    </location>
</feature>
<dbReference type="EMBL" id="CM010631">
    <property type="protein sequence ID" value="RID66723.1"/>
    <property type="molecule type" value="Genomic_DNA"/>
</dbReference>
<feature type="compositionally biased region" description="Acidic residues" evidence="1">
    <location>
        <begin position="33"/>
        <end position="47"/>
    </location>
</feature>
<evidence type="ECO:0000256" key="1">
    <source>
        <dbReference type="SAM" id="MobiDB-lite"/>
    </source>
</evidence>
<accession>A0A397ZVD0</accession>
<dbReference type="AlphaFoldDB" id="A0A397ZVD0"/>
<reference evidence="2 3" key="1">
    <citation type="submission" date="2018-06" db="EMBL/GenBank/DDBJ databases">
        <title>WGS assembly of Brassica rapa FPsc.</title>
        <authorList>
            <person name="Bowman J."/>
            <person name="Kohchi T."/>
            <person name="Yamato K."/>
            <person name="Jenkins J."/>
            <person name="Shu S."/>
            <person name="Ishizaki K."/>
            <person name="Yamaoka S."/>
            <person name="Nishihama R."/>
            <person name="Nakamura Y."/>
            <person name="Berger F."/>
            <person name="Adam C."/>
            <person name="Aki S."/>
            <person name="Althoff F."/>
            <person name="Araki T."/>
            <person name="Arteaga-Vazquez M."/>
            <person name="Balasubrmanian S."/>
            <person name="Bauer D."/>
            <person name="Boehm C."/>
            <person name="Briginshaw L."/>
            <person name="Caballero-Perez J."/>
            <person name="Catarino B."/>
            <person name="Chen F."/>
            <person name="Chiyoda S."/>
            <person name="Chovatia M."/>
            <person name="Davies K."/>
            <person name="Delmans M."/>
            <person name="Demura T."/>
            <person name="Dierschke T."/>
            <person name="Dolan L."/>
            <person name="Dorantes-Acosta A."/>
            <person name="Eklund D."/>
            <person name="Florent S."/>
            <person name="Flores-Sandoval E."/>
            <person name="Fujiyama A."/>
            <person name="Fukuzawa H."/>
            <person name="Galik B."/>
            <person name="Grimanelli D."/>
            <person name="Grimwood J."/>
            <person name="Grossniklaus U."/>
            <person name="Hamada T."/>
            <person name="Haseloff J."/>
            <person name="Hetherington A."/>
            <person name="Higo A."/>
            <person name="Hirakawa Y."/>
            <person name="Hundley H."/>
            <person name="Ikeda Y."/>
            <person name="Inoue K."/>
            <person name="Inoue S."/>
            <person name="Ishida S."/>
            <person name="Jia Q."/>
            <person name="Kakita M."/>
            <person name="Kanazawa T."/>
            <person name="Kawai Y."/>
            <person name="Kawashima T."/>
            <person name="Kennedy M."/>
            <person name="Kinose K."/>
            <person name="Kinoshita T."/>
            <person name="Kohara Y."/>
            <person name="Koide E."/>
            <person name="Komatsu K."/>
            <person name="Kopischke S."/>
            <person name="Kubo M."/>
            <person name="Kyozuka J."/>
            <person name="Lagercrantz U."/>
            <person name="Lin S."/>
            <person name="Lindquist E."/>
            <person name="Lipzen A."/>
            <person name="Lu C."/>
            <person name="Luna E."/>
            <person name="Martienssen R."/>
            <person name="Minamino N."/>
            <person name="Mizutani M."/>
            <person name="Mizutani M."/>
            <person name="Mochizuki N."/>
            <person name="Monte I."/>
            <person name="Mosher R."/>
            <person name="Nagasaki H."/>
            <person name="Nakagami H."/>
            <person name="Naramoto S."/>
            <person name="Nishitani K."/>
            <person name="Ohtani M."/>
            <person name="Okamoto T."/>
            <person name="Okumura M."/>
            <person name="Phillips J."/>
            <person name="Pollak B."/>
            <person name="Reinders A."/>
            <person name="Roevekamp M."/>
            <person name="Sano R."/>
            <person name="Sawa S."/>
            <person name="Schmid M."/>
            <person name="Shirakawa M."/>
            <person name="Solano R."/>
            <person name="Spunde A."/>
            <person name="Suetsugu N."/>
            <person name="Sugano S."/>
            <person name="Sugiyama A."/>
            <person name="Sun R."/>
            <person name="Suzuki Y."/>
            <person name="Takenaka M."/>
            <person name="Takezawa D."/>
            <person name="Tomogane H."/>
            <person name="Tsuzuki M."/>
            <person name="Ueda T."/>
            <person name="Umeda M."/>
            <person name="Ward J."/>
            <person name="Watanabe Y."/>
            <person name="Yazaki K."/>
            <person name="Yokoyama R."/>
            <person name="Yoshitake Y."/>
            <person name="Yotsui I."/>
            <person name="Zachgo S."/>
            <person name="Schmutz J."/>
        </authorList>
    </citation>
    <scope>NUCLEOTIDE SEQUENCE [LARGE SCALE GENOMIC DNA]</scope>
    <source>
        <strain evidence="3">cv. B-3</strain>
    </source>
</reference>
<evidence type="ECO:0000313" key="3">
    <source>
        <dbReference type="Proteomes" id="UP000264353"/>
    </source>
</evidence>
<evidence type="ECO:0000313" key="2">
    <source>
        <dbReference type="EMBL" id="RID66723.1"/>
    </source>
</evidence>
<name>A0A397ZVD0_BRACM</name>
<proteinExistence type="predicted"/>
<feature type="compositionally biased region" description="Polar residues" evidence="1">
    <location>
        <begin position="1"/>
        <end position="20"/>
    </location>
</feature>
<protein>
    <submittedName>
        <fullName evidence="2">Uncharacterized protein</fullName>
    </submittedName>
</protein>
<sequence length="47" mass="5012">MAVMSYNKSEGTLYESTQTRPVPYIQTVGQESGGDDDDDDSDVAPAA</sequence>
<dbReference type="Proteomes" id="UP000264353">
    <property type="component" value="Chromosome A4"/>
</dbReference>
<organism evidence="2 3">
    <name type="scientific">Brassica campestris</name>
    <name type="common">Field mustard</name>
    <dbReference type="NCBI Taxonomy" id="3711"/>
    <lineage>
        <taxon>Eukaryota</taxon>
        <taxon>Viridiplantae</taxon>
        <taxon>Streptophyta</taxon>
        <taxon>Embryophyta</taxon>
        <taxon>Tracheophyta</taxon>
        <taxon>Spermatophyta</taxon>
        <taxon>Magnoliopsida</taxon>
        <taxon>eudicotyledons</taxon>
        <taxon>Gunneridae</taxon>
        <taxon>Pentapetalae</taxon>
        <taxon>rosids</taxon>
        <taxon>malvids</taxon>
        <taxon>Brassicales</taxon>
        <taxon>Brassicaceae</taxon>
        <taxon>Brassiceae</taxon>
        <taxon>Brassica</taxon>
    </lineage>
</organism>